<dbReference type="PANTHER" id="PTHR11544">
    <property type="entry name" value="COLD SHOCK DOMAIN CONTAINING PROTEINS"/>
    <property type="match status" value="1"/>
</dbReference>
<dbReference type="InterPro" id="IPR012340">
    <property type="entry name" value="NA-bd_OB-fold"/>
</dbReference>
<proteinExistence type="predicted"/>
<dbReference type="InterPro" id="IPR012156">
    <property type="entry name" value="Cold_shock_CspA"/>
</dbReference>
<evidence type="ECO:0000313" key="5">
    <source>
        <dbReference type="EMBL" id="EER74123.1"/>
    </source>
</evidence>
<dbReference type="SMART" id="SM00357">
    <property type="entry name" value="CSP"/>
    <property type="match status" value="1"/>
</dbReference>
<dbReference type="AlphaFoldDB" id="C5RCG7"/>
<evidence type="ECO:0000256" key="2">
    <source>
        <dbReference type="ARBA" id="ARBA00022490"/>
    </source>
</evidence>
<dbReference type="Proteomes" id="UP000004528">
    <property type="component" value="Unassembled WGS sequence"/>
</dbReference>
<dbReference type="STRING" id="585506.HMPREF0877_1663"/>
<dbReference type="PRINTS" id="PR00050">
    <property type="entry name" value="COLDSHOCK"/>
</dbReference>
<feature type="domain" description="CSD" evidence="4">
    <location>
        <begin position="10"/>
        <end position="74"/>
    </location>
</feature>
<dbReference type="Gene3D" id="6.20.370.130">
    <property type="match status" value="1"/>
</dbReference>
<dbReference type="CDD" id="cd04458">
    <property type="entry name" value="CSP_CDS"/>
    <property type="match status" value="1"/>
</dbReference>
<keyword evidence="2" id="KW-0963">Cytoplasm</keyword>
<keyword evidence="5" id="KW-0238">DNA-binding</keyword>
<dbReference type="InterPro" id="IPR002059">
    <property type="entry name" value="CSP_DNA-bd"/>
</dbReference>
<dbReference type="InterPro" id="IPR050181">
    <property type="entry name" value="Cold_shock_domain"/>
</dbReference>
<evidence type="ECO:0000256" key="1">
    <source>
        <dbReference type="ARBA" id="ARBA00004496"/>
    </source>
</evidence>
<keyword evidence="6" id="KW-1185">Reference proteome</keyword>
<gene>
    <name evidence="5" type="ORF">HMPREF0877_1663</name>
</gene>
<dbReference type="GO" id="GO:0010468">
    <property type="term" value="P:regulation of gene expression"/>
    <property type="evidence" value="ECO:0007669"/>
    <property type="project" value="UniProtKB-ARBA"/>
</dbReference>
<name>C5RCG7_WEIPA</name>
<comment type="subcellular location">
    <subcellularLocation>
        <location evidence="1 3">Cytoplasm</location>
    </subcellularLocation>
</comment>
<dbReference type="InterPro" id="IPR019844">
    <property type="entry name" value="CSD_CS"/>
</dbReference>
<comment type="caution">
    <text evidence="5">The sequence shown here is derived from an EMBL/GenBank/DDBJ whole genome shotgun (WGS) entry which is preliminary data.</text>
</comment>
<evidence type="ECO:0000256" key="3">
    <source>
        <dbReference type="RuleBase" id="RU000408"/>
    </source>
</evidence>
<dbReference type="PIRSF" id="PIRSF002599">
    <property type="entry name" value="Cold_shock_A"/>
    <property type="match status" value="1"/>
</dbReference>
<dbReference type="FunFam" id="2.40.50.140:FF:000006">
    <property type="entry name" value="Cold shock protein CspC"/>
    <property type="match status" value="1"/>
</dbReference>
<accession>C5RCG7</accession>
<dbReference type="SUPFAM" id="SSF50249">
    <property type="entry name" value="Nucleic acid-binding proteins"/>
    <property type="match status" value="1"/>
</dbReference>
<protein>
    <submittedName>
        <fullName evidence="5">Cold-shock DNA-binding domain protein</fullName>
    </submittedName>
</protein>
<dbReference type="PROSITE" id="PS51857">
    <property type="entry name" value="CSD_2"/>
    <property type="match status" value="1"/>
</dbReference>
<dbReference type="InterPro" id="IPR011129">
    <property type="entry name" value="CSD"/>
</dbReference>
<dbReference type="GO" id="GO:0003677">
    <property type="term" value="F:DNA binding"/>
    <property type="evidence" value="ECO:0007669"/>
    <property type="project" value="UniProtKB-KW"/>
</dbReference>
<dbReference type="PROSITE" id="PS00352">
    <property type="entry name" value="CSD_1"/>
    <property type="match status" value="1"/>
</dbReference>
<dbReference type="EMBL" id="ACKU01000032">
    <property type="protein sequence ID" value="EER74123.1"/>
    <property type="molecule type" value="Genomic_DNA"/>
</dbReference>
<dbReference type="GO" id="GO:0051252">
    <property type="term" value="P:regulation of RNA metabolic process"/>
    <property type="evidence" value="ECO:0007669"/>
    <property type="project" value="UniProtKB-ARBA"/>
</dbReference>
<sequence>MARCQEVSDMEQGTVKWFNADKGYGFISRESGDDVFVHFSAIQTDGFKSLEEGQAVSFEVQQGDRGLQAANVSKL</sequence>
<dbReference type="Pfam" id="PF00313">
    <property type="entry name" value="CSD"/>
    <property type="match status" value="1"/>
</dbReference>
<dbReference type="eggNOG" id="COG1278">
    <property type="taxonomic scope" value="Bacteria"/>
</dbReference>
<dbReference type="GO" id="GO:0005737">
    <property type="term" value="C:cytoplasm"/>
    <property type="evidence" value="ECO:0007669"/>
    <property type="project" value="UniProtKB-SubCell"/>
</dbReference>
<organism evidence="5 6">
    <name type="scientific">Weissella paramesenteroides ATCC 33313</name>
    <dbReference type="NCBI Taxonomy" id="585506"/>
    <lineage>
        <taxon>Bacteria</taxon>
        <taxon>Bacillati</taxon>
        <taxon>Bacillota</taxon>
        <taxon>Bacilli</taxon>
        <taxon>Lactobacillales</taxon>
        <taxon>Lactobacillaceae</taxon>
        <taxon>Weissella</taxon>
    </lineage>
</organism>
<dbReference type="Gene3D" id="2.40.50.140">
    <property type="entry name" value="Nucleic acid-binding proteins"/>
    <property type="match status" value="1"/>
</dbReference>
<evidence type="ECO:0000313" key="6">
    <source>
        <dbReference type="Proteomes" id="UP000004528"/>
    </source>
</evidence>
<reference evidence="5 6" key="1">
    <citation type="submission" date="2009-04" db="EMBL/GenBank/DDBJ databases">
        <authorList>
            <person name="Qin X."/>
            <person name="Bachman B."/>
            <person name="Battles P."/>
            <person name="Bell A."/>
            <person name="Bess C."/>
            <person name="Bickham C."/>
            <person name="Chaboub L."/>
            <person name="Chen D."/>
            <person name="Coyle M."/>
            <person name="Deiros D.R."/>
            <person name="Dinh H."/>
            <person name="Forbes L."/>
            <person name="Fowler G."/>
            <person name="Francisco L."/>
            <person name="Fu Q."/>
            <person name="Gubbala S."/>
            <person name="Hale W."/>
            <person name="Han Y."/>
            <person name="Hemphill L."/>
            <person name="Highlander S.K."/>
            <person name="Hirani K."/>
            <person name="Hogues M."/>
            <person name="Jackson L."/>
            <person name="Jakkamsetti A."/>
            <person name="Javaid M."/>
            <person name="Jiang H."/>
            <person name="Korchina V."/>
            <person name="Kovar C."/>
            <person name="Lara F."/>
            <person name="Lee S."/>
            <person name="Mata R."/>
            <person name="Mathew T."/>
            <person name="Moen C."/>
            <person name="Morales K."/>
            <person name="Munidasa M."/>
            <person name="Nazareth L."/>
            <person name="Ngo R."/>
            <person name="Nguyen L."/>
            <person name="Okwuonu G."/>
            <person name="Ongeri F."/>
            <person name="Patil S."/>
            <person name="Petrosino J."/>
            <person name="Pham C."/>
            <person name="Pham P."/>
            <person name="Pu L.-L."/>
            <person name="Puazo M."/>
            <person name="Raj R."/>
            <person name="Reid J."/>
            <person name="Rouhana J."/>
            <person name="Saada N."/>
            <person name="Shang Y."/>
            <person name="Simmons D."/>
            <person name="Thornton R."/>
            <person name="Warren J."/>
            <person name="Weissenberger G."/>
            <person name="Zhang J."/>
            <person name="Zhang L."/>
            <person name="Zhou C."/>
            <person name="Zhu D."/>
            <person name="Muzny D."/>
            <person name="Worley K."/>
            <person name="Gibbs R."/>
        </authorList>
    </citation>
    <scope>NUCLEOTIDE SEQUENCE [LARGE SCALE GENOMIC DNA]</scope>
    <source>
        <strain evidence="5 6">ATCC 33313</strain>
    </source>
</reference>
<dbReference type="HOGENOM" id="CLU_117621_6_3_9"/>
<evidence type="ECO:0000259" key="4">
    <source>
        <dbReference type="PROSITE" id="PS51857"/>
    </source>
</evidence>